<dbReference type="InterPro" id="IPR051275">
    <property type="entry name" value="Cell_adhesion_signaling"/>
</dbReference>
<dbReference type="Pfam" id="PF00047">
    <property type="entry name" value="ig"/>
    <property type="match status" value="1"/>
</dbReference>
<dbReference type="CDD" id="cd00063">
    <property type="entry name" value="FN3"/>
    <property type="match status" value="1"/>
</dbReference>
<dbReference type="GO" id="GO:0005911">
    <property type="term" value="C:cell-cell junction"/>
    <property type="evidence" value="ECO:0007669"/>
    <property type="project" value="TreeGrafter"/>
</dbReference>
<evidence type="ECO:0000256" key="6">
    <source>
        <dbReference type="SAM" id="Phobius"/>
    </source>
</evidence>
<dbReference type="InterPro" id="IPR003599">
    <property type="entry name" value="Ig_sub"/>
</dbReference>
<evidence type="ECO:0000259" key="8">
    <source>
        <dbReference type="PROSITE" id="PS50835"/>
    </source>
</evidence>
<dbReference type="SMART" id="SM00060">
    <property type="entry name" value="FN3"/>
    <property type="match status" value="1"/>
</dbReference>
<dbReference type="SMART" id="SM00409">
    <property type="entry name" value="IG"/>
    <property type="match status" value="6"/>
</dbReference>
<dbReference type="SMART" id="SM00408">
    <property type="entry name" value="IGc2"/>
    <property type="match status" value="6"/>
</dbReference>
<dbReference type="WBParaSite" id="L893_g22656.t1">
    <property type="protein sequence ID" value="L893_g22656.t1"/>
    <property type="gene ID" value="L893_g22656"/>
</dbReference>
<dbReference type="Pfam" id="PF00041">
    <property type="entry name" value="fn3"/>
    <property type="match status" value="1"/>
</dbReference>
<evidence type="ECO:0000256" key="4">
    <source>
        <dbReference type="ARBA" id="ARBA00023180"/>
    </source>
</evidence>
<dbReference type="Pfam" id="PF08205">
    <property type="entry name" value="C2-set_2"/>
    <property type="match status" value="2"/>
</dbReference>
<keyword evidence="2 6" id="KW-0472">Membrane</keyword>
<keyword evidence="3" id="KW-1015">Disulfide bond</keyword>
<dbReference type="PANTHER" id="PTHR11640:SF136">
    <property type="entry name" value="NEPHRIN"/>
    <property type="match status" value="1"/>
</dbReference>
<keyword evidence="7" id="KW-0732">Signal</keyword>
<dbReference type="InterPro" id="IPR036116">
    <property type="entry name" value="FN3_sf"/>
</dbReference>
<dbReference type="GO" id="GO:0098609">
    <property type="term" value="P:cell-cell adhesion"/>
    <property type="evidence" value="ECO:0007669"/>
    <property type="project" value="TreeGrafter"/>
</dbReference>
<organism evidence="10 11">
    <name type="scientific">Steinernema glaseri</name>
    <dbReference type="NCBI Taxonomy" id="37863"/>
    <lineage>
        <taxon>Eukaryota</taxon>
        <taxon>Metazoa</taxon>
        <taxon>Ecdysozoa</taxon>
        <taxon>Nematoda</taxon>
        <taxon>Chromadorea</taxon>
        <taxon>Rhabditida</taxon>
        <taxon>Tylenchina</taxon>
        <taxon>Panagrolaimomorpha</taxon>
        <taxon>Strongyloidoidea</taxon>
        <taxon>Steinernematidae</taxon>
        <taxon>Steinernema</taxon>
    </lineage>
</organism>
<feature type="domain" description="Ig-like" evidence="8">
    <location>
        <begin position="842"/>
        <end position="929"/>
    </location>
</feature>
<dbReference type="InterPro" id="IPR003598">
    <property type="entry name" value="Ig_sub2"/>
</dbReference>
<feature type="domain" description="Ig-like" evidence="8">
    <location>
        <begin position="446"/>
        <end position="551"/>
    </location>
</feature>
<comment type="subcellular location">
    <subcellularLocation>
        <location evidence="1">Membrane</location>
        <topology evidence="1">Single-pass type I membrane protein</topology>
    </subcellularLocation>
</comment>
<keyword evidence="6" id="KW-1133">Transmembrane helix</keyword>
<dbReference type="InterPro" id="IPR013151">
    <property type="entry name" value="Immunoglobulin_dom"/>
</dbReference>
<keyword evidence="10" id="KW-1185">Reference proteome</keyword>
<keyword evidence="5" id="KW-0393">Immunoglobulin domain</keyword>
<feature type="domain" description="Ig-like" evidence="8">
    <location>
        <begin position="555"/>
        <end position="653"/>
    </location>
</feature>
<dbReference type="PROSITE" id="PS50853">
    <property type="entry name" value="FN3"/>
    <property type="match status" value="1"/>
</dbReference>
<feature type="domain" description="Ig-like" evidence="8">
    <location>
        <begin position="660"/>
        <end position="747"/>
    </location>
</feature>
<dbReference type="PANTHER" id="PTHR11640">
    <property type="entry name" value="NEPHRIN"/>
    <property type="match status" value="1"/>
</dbReference>
<keyword evidence="4" id="KW-0325">Glycoprotein</keyword>
<keyword evidence="6" id="KW-0812">Transmembrane</keyword>
<evidence type="ECO:0000256" key="5">
    <source>
        <dbReference type="ARBA" id="ARBA00023319"/>
    </source>
</evidence>
<dbReference type="Proteomes" id="UP000095287">
    <property type="component" value="Unplaced"/>
</dbReference>
<dbReference type="Pfam" id="PF13927">
    <property type="entry name" value="Ig_3"/>
    <property type="match status" value="1"/>
</dbReference>
<reference evidence="11" key="1">
    <citation type="submission" date="2016-11" db="UniProtKB">
        <authorList>
            <consortium name="WormBaseParasite"/>
        </authorList>
    </citation>
    <scope>IDENTIFICATION</scope>
</reference>
<evidence type="ECO:0000256" key="1">
    <source>
        <dbReference type="ARBA" id="ARBA00004479"/>
    </source>
</evidence>
<feature type="transmembrane region" description="Helical" evidence="6">
    <location>
        <begin position="1055"/>
        <end position="1078"/>
    </location>
</feature>
<feature type="domain" description="Ig-like" evidence="8">
    <location>
        <begin position="751"/>
        <end position="836"/>
    </location>
</feature>
<proteinExistence type="predicted"/>
<dbReference type="InterPro" id="IPR013162">
    <property type="entry name" value="CD80_C2-set"/>
</dbReference>
<name>A0A1I7Z4D0_9BILA</name>
<feature type="domain" description="Ig-like" evidence="8">
    <location>
        <begin position="138"/>
        <end position="237"/>
    </location>
</feature>
<evidence type="ECO:0000256" key="3">
    <source>
        <dbReference type="ARBA" id="ARBA00023157"/>
    </source>
</evidence>
<evidence type="ECO:0000313" key="11">
    <source>
        <dbReference type="WBParaSite" id="L893_g22656.t1"/>
    </source>
</evidence>
<dbReference type="GO" id="GO:0005886">
    <property type="term" value="C:plasma membrane"/>
    <property type="evidence" value="ECO:0007669"/>
    <property type="project" value="TreeGrafter"/>
</dbReference>
<feature type="domain" description="Ig-like" evidence="8">
    <location>
        <begin position="30"/>
        <end position="133"/>
    </location>
</feature>
<evidence type="ECO:0000256" key="7">
    <source>
        <dbReference type="SAM" id="SignalP"/>
    </source>
</evidence>
<feature type="signal peptide" evidence="7">
    <location>
        <begin position="1"/>
        <end position="29"/>
    </location>
</feature>
<dbReference type="PROSITE" id="PS50835">
    <property type="entry name" value="IG_LIKE"/>
    <property type="match status" value="9"/>
</dbReference>
<evidence type="ECO:0000256" key="2">
    <source>
        <dbReference type="ARBA" id="ARBA00023136"/>
    </source>
</evidence>
<dbReference type="GO" id="GO:0050839">
    <property type="term" value="F:cell adhesion molecule binding"/>
    <property type="evidence" value="ECO:0007669"/>
    <property type="project" value="TreeGrafter"/>
</dbReference>
<evidence type="ECO:0000259" key="9">
    <source>
        <dbReference type="PROSITE" id="PS50853"/>
    </source>
</evidence>
<dbReference type="InterPro" id="IPR003961">
    <property type="entry name" value="FN3_dom"/>
</dbReference>
<accession>A0A1I7Z4D0</accession>
<sequence length="1287" mass="142950">MLWGNHDHSPSHSSLALICFFGLICCVTCSQLKEAPQNKSVVIGSDVLFQCTAPPSVSGNPLKSQWRTNAGTLLGHHEPGVLAGYDGRYSYEKETPDELNLKIRRVSLEDDGKFECQMLRSGEGSMRGAAYLDVLVKPSTVYFMHYRQGDVIEVSEDQALNVTCVVPNVKPKPHMEWYINGKLIVDNNSNWEKYNLNKTVTSYSSLYWKPSRHDHRKVLTCQAEHSQTSTSLRTSVSLSVLYSSDRPRISVVGGTENVRAGQNVTLFCSVVGGNPLPNVTWHFNRHYIESPSYYDSATQETVNRYSFIADSKDNGAEYECRSQNRHNIAPLRGSVRLKVSYPAMGVDVYGDSSIRRGDRVTITCRTKPSNPASRIYFSVNGSPSPDPEQYEEVVTNGFVTIANFSLDFRDELVKNHEIVVDCAARNSEGTATKQHVIRVLSQPLQPLVYGFEHGPMLEGERLNLTCESHGGNPLAVLSWFRGIEKKHYKFGHKVKLRWRKMKETRSTVTGDVSQSYISIVLDRSLNRAPIRCEAMNDALDHPLVASKKAVVLFPPKKVTIRPLQGEQIVAGSTAKLACITTSSNPESSIEWNFNGKDVRWRSETVQNSSNGEHHGFEVENIIVFEASEDLDSSVITCTASHPHWTKPTSASYTVNVLYPPKIAADGPISVVIGEGEQFRENLTVFANPPVSNWKWRRNGIHFQHAIGSIIANGPVLTGRSVARHDAGIYTVFASNQIGSSNATIRLSVEFPAHVTHITQPVYATTGEDVELECVVEAFPRKKGMVRWLKADKELPSVIRDERRAALRVNASEETSGEYICVADNGLGTPQMNKTYLLVNKAPTIIRQPQFSRAAATPGGKAKVICRADAVPDCKFVWKLENQETNIESNSTKYSFYSHRIAMSTYESVLWISEVNSHDYVKRIRCIAANRYGQDDIFIPLGPLTTPDLPFEIGVVNSTDESITLSWIPGFNGGSPQVFEVRYRVVGSDSEYHSVNTSEATLTVHGLSPGCTILMQLRSVNRHGSSEFSEPLRAVTSASIGLNVASVGEEDEYPKFVMILFGVGLLILLIVNCLLLAYLHRKQKLKKIQEKTEIVRTHHGGEEGVRHVQMYGTMALTPQEITRHTESDMASRCEQHLNEHCGSEDDHSVRTMIEVNPNGCMQQIGTQFFDSSCLVDYEFDPALYSDIVRNGSAAMDSSYLVGPMMEECPSIDGGHDFFPDFHTARADSHLFDSPAQQPRRDASYAYQPSNIDCGTISGRSTHSLSTFLQPGGVRTTATNYSVLDGDLV</sequence>
<feature type="domain" description="Fibronectin type-III" evidence="9">
    <location>
        <begin position="948"/>
        <end position="1038"/>
    </location>
</feature>
<dbReference type="SUPFAM" id="SSF48726">
    <property type="entry name" value="Immunoglobulin"/>
    <property type="match status" value="9"/>
</dbReference>
<feature type="chain" id="PRO_5009312981" evidence="7">
    <location>
        <begin position="30"/>
        <end position="1287"/>
    </location>
</feature>
<dbReference type="InterPro" id="IPR036179">
    <property type="entry name" value="Ig-like_dom_sf"/>
</dbReference>
<dbReference type="Gene3D" id="2.60.40.10">
    <property type="entry name" value="Immunoglobulins"/>
    <property type="match status" value="10"/>
</dbReference>
<dbReference type="InterPro" id="IPR013783">
    <property type="entry name" value="Ig-like_fold"/>
</dbReference>
<dbReference type="SUPFAM" id="SSF49265">
    <property type="entry name" value="Fibronectin type III"/>
    <property type="match status" value="1"/>
</dbReference>
<feature type="domain" description="Ig-like" evidence="8">
    <location>
        <begin position="342"/>
        <end position="438"/>
    </location>
</feature>
<protein>
    <submittedName>
        <fullName evidence="11">Nephrin</fullName>
    </submittedName>
</protein>
<feature type="domain" description="Ig-like" evidence="8">
    <location>
        <begin position="247"/>
        <end position="336"/>
    </location>
</feature>
<dbReference type="InterPro" id="IPR007110">
    <property type="entry name" value="Ig-like_dom"/>
</dbReference>
<evidence type="ECO:0000313" key="10">
    <source>
        <dbReference type="Proteomes" id="UP000095287"/>
    </source>
</evidence>